<dbReference type="EMBL" id="QBMC01000020">
    <property type="protein sequence ID" value="PZO21318.1"/>
    <property type="molecule type" value="Genomic_DNA"/>
</dbReference>
<dbReference type="PANTHER" id="PTHR22912:SF219">
    <property type="entry name" value="DIHYDROLIPOYL DEHYDROGENASE"/>
    <property type="match status" value="1"/>
</dbReference>
<name>A0A2W4WPS0_9CYAN</name>
<dbReference type="GO" id="GO:0004148">
    <property type="term" value="F:dihydrolipoyl dehydrogenase (NADH) activity"/>
    <property type="evidence" value="ECO:0007669"/>
    <property type="project" value="TreeGrafter"/>
</dbReference>
<dbReference type="AlphaFoldDB" id="A0A2W4WPS0"/>
<dbReference type="PRINTS" id="PR00411">
    <property type="entry name" value="PNDRDTASEI"/>
</dbReference>
<dbReference type="GO" id="GO:0050660">
    <property type="term" value="F:flavin adenine dinucleotide binding"/>
    <property type="evidence" value="ECO:0007669"/>
    <property type="project" value="TreeGrafter"/>
</dbReference>
<evidence type="ECO:0000256" key="1">
    <source>
        <dbReference type="ARBA" id="ARBA00007532"/>
    </source>
</evidence>
<evidence type="ECO:0000259" key="2">
    <source>
        <dbReference type="Pfam" id="PF07992"/>
    </source>
</evidence>
<sequence length="432" mass="46830">MSSDYDLVVLGGGLEGRIAAITAVGYGARVALVEPPGLFDNGQRQRFLLSGLQQLAQVRQRQAVGEWFGDKTSIGALDWPALIAWSRIAAESAAARLSVGMMSASGVDVVLERPERLSRHMVVTTGRRRLSARGVLAAYGRVPFAMPLLKAAALPESADVVGGSILAIAWAEALAVMGVEVRLIAARVLPGADEDVRRLVRSQLIAAGIEITTIASGDRVTLNVDPGEPALTLPDFASDPLTKSPYLRVNRKLQTAHLRLFACGSAMAGSTNMRLAEYEARIAVKNALFSPNRSVDYRAVVQGNERYARVGLTEAEAMRRYGVVVQVQTASNAGSADLSRVAPLPMYCKLVLVGDRLAGVHLLGEGAEGLACLLSKWMGKPMADLDDGSLSGQGLVWLVFECVWRSRQSRWQVGHWRRDWAENWFNWRRSRG</sequence>
<organism evidence="3 4">
    <name type="scientific">Leptolyngbya foveolarum</name>
    <dbReference type="NCBI Taxonomy" id="47253"/>
    <lineage>
        <taxon>Bacteria</taxon>
        <taxon>Bacillati</taxon>
        <taxon>Cyanobacteriota</taxon>
        <taxon>Cyanophyceae</taxon>
        <taxon>Leptolyngbyales</taxon>
        <taxon>Leptolyngbyaceae</taxon>
        <taxon>Leptolyngbya group</taxon>
        <taxon>Leptolyngbya</taxon>
    </lineage>
</organism>
<dbReference type="InterPro" id="IPR050151">
    <property type="entry name" value="Class-I_Pyr_Nuc-Dis_Oxidored"/>
</dbReference>
<accession>A0A2W4WPS0</accession>
<dbReference type="PRINTS" id="PR00368">
    <property type="entry name" value="FADPNR"/>
</dbReference>
<dbReference type="PANTHER" id="PTHR22912">
    <property type="entry name" value="DISULFIDE OXIDOREDUCTASE"/>
    <property type="match status" value="1"/>
</dbReference>
<dbReference type="Pfam" id="PF07992">
    <property type="entry name" value="Pyr_redox_2"/>
    <property type="match status" value="1"/>
</dbReference>
<dbReference type="Proteomes" id="UP000249354">
    <property type="component" value="Unassembled WGS sequence"/>
</dbReference>
<evidence type="ECO:0000313" key="4">
    <source>
        <dbReference type="Proteomes" id="UP000249354"/>
    </source>
</evidence>
<dbReference type="Gene3D" id="3.50.50.60">
    <property type="entry name" value="FAD/NAD(P)-binding domain"/>
    <property type="match status" value="3"/>
</dbReference>
<dbReference type="InterPro" id="IPR036188">
    <property type="entry name" value="FAD/NAD-bd_sf"/>
</dbReference>
<feature type="domain" description="FAD/NAD(P)-binding" evidence="2">
    <location>
        <begin position="5"/>
        <end position="220"/>
    </location>
</feature>
<protein>
    <recommendedName>
        <fullName evidence="2">FAD/NAD(P)-binding domain-containing protein</fullName>
    </recommendedName>
</protein>
<comment type="caution">
    <text evidence="3">The sequence shown here is derived from an EMBL/GenBank/DDBJ whole genome shotgun (WGS) entry which is preliminary data.</text>
</comment>
<dbReference type="GO" id="GO:0006103">
    <property type="term" value="P:2-oxoglutarate metabolic process"/>
    <property type="evidence" value="ECO:0007669"/>
    <property type="project" value="TreeGrafter"/>
</dbReference>
<evidence type="ECO:0000313" key="3">
    <source>
        <dbReference type="EMBL" id="PZO21318.1"/>
    </source>
</evidence>
<dbReference type="SUPFAM" id="SSF51905">
    <property type="entry name" value="FAD/NAD(P)-binding domain"/>
    <property type="match status" value="1"/>
</dbReference>
<reference evidence="4" key="1">
    <citation type="submission" date="2018-04" db="EMBL/GenBank/DDBJ databases">
        <authorList>
            <person name="Cornet L."/>
        </authorList>
    </citation>
    <scope>NUCLEOTIDE SEQUENCE [LARGE SCALE GENOMIC DNA]</scope>
</reference>
<proteinExistence type="inferred from homology"/>
<dbReference type="InterPro" id="IPR023753">
    <property type="entry name" value="FAD/NAD-binding_dom"/>
</dbReference>
<gene>
    <name evidence="3" type="ORF">DCF25_05095</name>
</gene>
<comment type="similarity">
    <text evidence="1">Belongs to the class-I pyridine nucleotide-disulfide oxidoreductase family.</text>
</comment>
<reference evidence="3 4" key="2">
    <citation type="submission" date="2018-06" db="EMBL/GenBank/DDBJ databases">
        <title>Metagenomic assembly of (sub)arctic Cyanobacteria and their associated microbiome from non-axenic cultures.</title>
        <authorList>
            <person name="Baurain D."/>
        </authorList>
    </citation>
    <scope>NUCLEOTIDE SEQUENCE [LARGE SCALE GENOMIC DNA]</scope>
    <source>
        <strain evidence="3">ULC129bin1</strain>
    </source>
</reference>